<dbReference type="Pfam" id="PF13561">
    <property type="entry name" value="adh_short_C2"/>
    <property type="match status" value="1"/>
</dbReference>
<dbReference type="RefSeq" id="WP_429000738.1">
    <property type="nucleotide sequence ID" value="NZ_JAUTAS010000001.1"/>
</dbReference>
<dbReference type="InterPro" id="IPR036291">
    <property type="entry name" value="NAD(P)-bd_dom_sf"/>
</dbReference>
<dbReference type="EMBL" id="JAUTAS010000001">
    <property type="protein sequence ID" value="MDQ1108539.1"/>
    <property type="molecule type" value="Genomic_DNA"/>
</dbReference>
<evidence type="ECO:0000313" key="2">
    <source>
        <dbReference type="Proteomes" id="UP001226084"/>
    </source>
</evidence>
<dbReference type="AlphaFoldDB" id="A0AAP5AGU2"/>
<gene>
    <name evidence="1" type="ORF">QE424_001698</name>
</gene>
<dbReference type="PANTHER" id="PTHR43544:SF2">
    <property type="entry name" value="OXIDOREDUCTASE"/>
    <property type="match status" value="1"/>
</dbReference>
<dbReference type="SUPFAM" id="SSF51735">
    <property type="entry name" value="NAD(P)-binding Rossmann-fold domains"/>
    <property type="match status" value="1"/>
</dbReference>
<proteinExistence type="predicted"/>
<reference evidence="1" key="1">
    <citation type="submission" date="2023-07" db="EMBL/GenBank/DDBJ databases">
        <title>Functional and genomic diversity of the sorghum phyllosphere microbiome.</title>
        <authorList>
            <person name="Shade A."/>
        </authorList>
    </citation>
    <scope>NUCLEOTIDE SEQUENCE</scope>
    <source>
        <strain evidence="1">SORGH_AS_0457</strain>
    </source>
</reference>
<sequence length="532" mass="59907">MNAIASPPADALPQDELPLTDRLRAALDLLEAIEADRAVLDTLPEDDRVRFHQVVAKVYHPEPKARRAMLKQQAKVRHQEKVRKAEALLEQTGIRALRRKPVFSTPNYFPPHKAGLHDAHNGENAEATPEPVHSPELRHCYVCKQKFTQLHHFYDQMCPACAELNFIKRTETADLRGRVALLTGGRVKIGYQAGLKLLRAGAELIVTTRFPRDSAARYAEEPDFAEWGHRLQVYGLDLRHTPSVEAFCNELLATRTRLDFIINNACQTVRRPPQFYAHMMAGETAALHDLPETIRKLVGQYEGLRSPEMLGLGSDANVPSLQEQALVGADGLTRAAELSQVPLLADELLGQQHLFPEGRLDQDLQQVDLRGRNSWRLLMAEVPSVELLETQLVNAIAPFIINARLKPLMLRSPERDKHIVNVSAMEGQFYRNFKTTRHPHTNMAKAALNMMTRTSAADYQNDGIHMNSVDTGWVTDEDPAEIAARKVEEERFHPPLDIVDGAARIVDPIIHGFNTGEHVWGQFLKDYAPTDW</sequence>
<name>A0AAP5AGU2_9GAMM</name>
<dbReference type="PANTHER" id="PTHR43544">
    <property type="entry name" value="SHORT-CHAIN DEHYDROGENASE/REDUCTASE"/>
    <property type="match status" value="1"/>
</dbReference>
<organism evidence="1 2">
    <name type="scientific">Stenotrophomonas rhizophila</name>
    <dbReference type="NCBI Taxonomy" id="216778"/>
    <lineage>
        <taxon>Bacteria</taxon>
        <taxon>Pseudomonadati</taxon>
        <taxon>Pseudomonadota</taxon>
        <taxon>Gammaproteobacteria</taxon>
        <taxon>Lysobacterales</taxon>
        <taxon>Lysobacteraceae</taxon>
        <taxon>Stenotrophomonas</taxon>
    </lineage>
</organism>
<dbReference type="Gene3D" id="3.40.50.720">
    <property type="entry name" value="NAD(P)-binding Rossmann-like Domain"/>
    <property type="match status" value="2"/>
</dbReference>
<dbReference type="Proteomes" id="UP001226084">
    <property type="component" value="Unassembled WGS sequence"/>
</dbReference>
<dbReference type="InterPro" id="IPR002347">
    <property type="entry name" value="SDR_fam"/>
</dbReference>
<comment type="caution">
    <text evidence="1">The sequence shown here is derived from an EMBL/GenBank/DDBJ whole genome shotgun (WGS) entry which is preliminary data.</text>
</comment>
<dbReference type="GO" id="GO:0005737">
    <property type="term" value="C:cytoplasm"/>
    <property type="evidence" value="ECO:0007669"/>
    <property type="project" value="TreeGrafter"/>
</dbReference>
<accession>A0AAP5AGU2</accession>
<evidence type="ECO:0000313" key="1">
    <source>
        <dbReference type="EMBL" id="MDQ1108539.1"/>
    </source>
</evidence>
<protein>
    <submittedName>
        <fullName evidence="1">NAD(P)-dependent dehydrogenase (Short-subunit alcohol dehydrogenase family)</fullName>
    </submittedName>
</protein>
<dbReference type="GO" id="GO:0016491">
    <property type="term" value="F:oxidoreductase activity"/>
    <property type="evidence" value="ECO:0007669"/>
    <property type="project" value="TreeGrafter"/>
</dbReference>
<dbReference type="InterPro" id="IPR051468">
    <property type="entry name" value="Fungal_SecMetab_SDRs"/>
</dbReference>
<dbReference type="Pfam" id="PF00106">
    <property type="entry name" value="adh_short"/>
    <property type="match status" value="1"/>
</dbReference>